<dbReference type="AlphaFoldDB" id="A0A7J6PC73"/>
<name>A0A7J6PC73_PEROL</name>
<dbReference type="InterPro" id="IPR018499">
    <property type="entry name" value="Tetraspanin/Peripherin"/>
</dbReference>
<evidence type="ECO:0000313" key="7">
    <source>
        <dbReference type="Proteomes" id="UP000541610"/>
    </source>
</evidence>
<gene>
    <name evidence="6" type="ORF">FOZ60_010176</name>
</gene>
<evidence type="ECO:0000256" key="1">
    <source>
        <dbReference type="ARBA" id="ARBA00004141"/>
    </source>
</evidence>
<feature type="transmembrane region" description="Helical" evidence="5">
    <location>
        <begin position="320"/>
        <end position="341"/>
    </location>
</feature>
<keyword evidence="3 5" id="KW-1133">Transmembrane helix</keyword>
<feature type="transmembrane region" description="Helical" evidence="5">
    <location>
        <begin position="535"/>
        <end position="559"/>
    </location>
</feature>
<feature type="transmembrane region" description="Helical" evidence="5">
    <location>
        <begin position="46"/>
        <end position="67"/>
    </location>
</feature>
<feature type="transmembrane region" description="Helical" evidence="5">
    <location>
        <begin position="203"/>
        <end position="228"/>
    </location>
</feature>
<feature type="transmembrane region" description="Helical" evidence="5">
    <location>
        <begin position="353"/>
        <end position="374"/>
    </location>
</feature>
<organism evidence="6 7">
    <name type="scientific">Perkinsus olseni</name>
    <name type="common">Perkinsus atlanticus</name>
    <dbReference type="NCBI Taxonomy" id="32597"/>
    <lineage>
        <taxon>Eukaryota</taxon>
        <taxon>Sar</taxon>
        <taxon>Alveolata</taxon>
        <taxon>Perkinsozoa</taxon>
        <taxon>Perkinsea</taxon>
        <taxon>Perkinsida</taxon>
        <taxon>Perkinsidae</taxon>
        <taxon>Perkinsus</taxon>
    </lineage>
</organism>
<dbReference type="Pfam" id="PF00335">
    <property type="entry name" value="Tetraspanin"/>
    <property type="match status" value="1"/>
</dbReference>
<dbReference type="PANTHER" id="PTHR19282">
    <property type="entry name" value="TETRASPANIN"/>
    <property type="match status" value="1"/>
</dbReference>
<dbReference type="GO" id="GO:0005886">
    <property type="term" value="C:plasma membrane"/>
    <property type="evidence" value="ECO:0007669"/>
    <property type="project" value="TreeGrafter"/>
</dbReference>
<dbReference type="PANTHER" id="PTHR19282:SF544">
    <property type="entry name" value="TETRASPANIN"/>
    <property type="match status" value="1"/>
</dbReference>
<evidence type="ECO:0000313" key="6">
    <source>
        <dbReference type="EMBL" id="KAF4693778.1"/>
    </source>
</evidence>
<sequence>MASCCRCLGKSANIVFCFLLFVIGGFVAGMGIWYLVSDYNDWVAEWWVWIAVVAGILVALLSFVGCYGSLKQNKCVLSFLWVAATVLFVLFAIAAIASTIFFTGTDNLKGMTSKELNEVSGNDETVYKQIRNGYIAVFTGDDCNVDCNISGDELSCGSITCETEEIEDRLDGWIGPHWWTTDVATFKAWCASNTYAIKWFWDWALGTMIVLWVIVAFTLFMAIGNCVLMWSHSQRKAVVVSPKTDWALSVGNDGGAVTYWHRVNQQKKCTSIRGATFMTPWAAMASVPYCAIQSVLASMEIRDLSEEKSPSSTSPRQIGILLYNALVFAAGGVVAGIAIWYLQAKFRRLMQVWYVWIALFMGFAMMILSVVEFFELNRRHSVLLMFTWMCWAGVCFALVIIACGSSVYYATTTNLTHKSAYEIDYIHNADWSVYDHIRWGFGEVWNDQGCDVSCDVGNTTVSCSTVKCTNSDKVEKQMNAWMVEGNYQTTGVSAAATFTDCMDETILTAGMRRSQAAAEGWCSSNASVVDEVSHYALGAMIGLWVALLIAVVPMVYDLYLLSVLRKKTG</sequence>
<dbReference type="PRINTS" id="PR00259">
    <property type="entry name" value="TMFOUR"/>
</dbReference>
<evidence type="ECO:0000256" key="3">
    <source>
        <dbReference type="ARBA" id="ARBA00022989"/>
    </source>
</evidence>
<dbReference type="Proteomes" id="UP000541610">
    <property type="component" value="Unassembled WGS sequence"/>
</dbReference>
<evidence type="ECO:0000256" key="5">
    <source>
        <dbReference type="SAM" id="Phobius"/>
    </source>
</evidence>
<keyword evidence="2 5" id="KW-0812">Transmembrane</keyword>
<evidence type="ECO:0000256" key="4">
    <source>
        <dbReference type="ARBA" id="ARBA00023136"/>
    </source>
</evidence>
<comment type="caution">
    <text evidence="6">The sequence shown here is derived from an EMBL/GenBank/DDBJ whole genome shotgun (WGS) entry which is preliminary data.</text>
</comment>
<feature type="transmembrane region" description="Helical" evidence="5">
    <location>
        <begin position="12"/>
        <end position="34"/>
    </location>
</feature>
<reference evidence="6 7" key="1">
    <citation type="submission" date="2020-04" db="EMBL/GenBank/DDBJ databases">
        <title>Perkinsus olseni comparative genomics.</title>
        <authorList>
            <person name="Bogema D.R."/>
        </authorList>
    </citation>
    <scope>NUCLEOTIDE SEQUENCE [LARGE SCALE GENOMIC DNA]</scope>
    <source>
        <strain evidence="6">00978-12</strain>
    </source>
</reference>
<dbReference type="EMBL" id="JABANP010000041">
    <property type="protein sequence ID" value="KAF4693778.1"/>
    <property type="molecule type" value="Genomic_DNA"/>
</dbReference>
<proteinExistence type="predicted"/>
<keyword evidence="4 5" id="KW-0472">Membrane</keyword>
<dbReference type="OrthoDB" id="438135at2759"/>
<comment type="subcellular location">
    <subcellularLocation>
        <location evidence="1">Membrane</location>
        <topology evidence="1">Multi-pass membrane protein</topology>
    </subcellularLocation>
</comment>
<feature type="transmembrane region" description="Helical" evidence="5">
    <location>
        <begin position="79"/>
        <end position="102"/>
    </location>
</feature>
<evidence type="ECO:0000256" key="2">
    <source>
        <dbReference type="ARBA" id="ARBA00022692"/>
    </source>
</evidence>
<accession>A0A7J6PC73</accession>
<feature type="transmembrane region" description="Helical" evidence="5">
    <location>
        <begin position="386"/>
        <end position="409"/>
    </location>
</feature>
<protein>
    <submittedName>
        <fullName evidence="6">Uncharacterized protein</fullName>
    </submittedName>
</protein>